<dbReference type="AlphaFoldDB" id="A0A5S5C3U9"/>
<dbReference type="Proteomes" id="UP000323257">
    <property type="component" value="Unassembled WGS sequence"/>
</dbReference>
<feature type="domain" description="Transcriptional repressor PaaX-like C-terminal" evidence="2">
    <location>
        <begin position="165"/>
        <end position="251"/>
    </location>
</feature>
<dbReference type="Pfam" id="PF20803">
    <property type="entry name" value="PaaX_M"/>
    <property type="match status" value="1"/>
</dbReference>
<dbReference type="PANTHER" id="PTHR30319">
    <property type="entry name" value="PHENYLACETIC ACID REGULATOR-RELATED TRANSCRIPTIONAL REPRESSOR"/>
    <property type="match status" value="1"/>
</dbReference>
<dbReference type="InterPro" id="IPR012906">
    <property type="entry name" value="PaaX-like_N"/>
</dbReference>
<comment type="caution">
    <text evidence="4">The sequence shown here is derived from an EMBL/GenBank/DDBJ whole genome shotgun (WGS) entry which is preliminary data.</text>
</comment>
<dbReference type="Pfam" id="PF08223">
    <property type="entry name" value="PaaX_C"/>
    <property type="match status" value="1"/>
</dbReference>
<dbReference type="GO" id="GO:0006351">
    <property type="term" value="P:DNA-templated transcription"/>
    <property type="evidence" value="ECO:0007669"/>
    <property type="project" value="InterPro"/>
</dbReference>
<dbReference type="SUPFAM" id="SSF46785">
    <property type="entry name" value="Winged helix' DNA-binding domain"/>
    <property type="match status" value="1"/>
</dbReference>
<gene>
    <name evidence="4" type="ORF">BCM02_106386</name>
</gene>
<keyword evidence="5" id="KW-1185">Reference proteome</keyword>
<dbReference type="Pfam" id="PF07848">
    <property type="entry name" value="PaaX"/>
    <property type="match status" value="1"/>
</dbReference>
<protein>
    <submittedName>
        <fullName evidence="4">Phenylacetic acid degradation operon negative regulatory protein</fullName>
    </submittedName>
</protein>
<dbReference type="InterPro" id="IPR011965">
    <property type="entry name" value="PaaX_trns_reg"/>
</dbReference>
<dbReference type="PANTHER" id="PTHR30319:SF1">
    <property type="entry name" value="TRANSCRIPTIONAL REPRESSOR PAAX"/>
    <property type="match status" value="1"/>
</dbReference>
<dbReference type="InterPro" id="IPR013225">
    <property type="entry name" value="PaaX_C"/>
</dbReference>
<feature type="domain" description="Transcriptional repressor PaaX-like central Cas2-like" evidence="3">
    <location>
        <begin position="80"/>
        <end position="157"/>
    </location>
</feature>
<accession>A0A5S5C3U9</accession>
<organism evidence="4 5">
    <name type="scientific">Paenibacillus methanolicus</name>
    <dbReference type="NCBI Taxonomy" id="582686"/>
    <lineage>
        <taxon>Bacteria</taxon>
        <taxon>Bacillati</taxon>
        <taxon>Bacillota</taxon>
        <taxon>Bacilli</taxon>
        <taxon>Bacillales</taxon>
        <taxon>Paenibacillaceae</taxon>
        <taxon>Paenibacillus</taxon>
    </lineage>
</organism>
<dbReference type="OrthoDB" id="2270427at2"/>
<evidence type="ECO:0000259" key="3">
    <source>
        <dbReference type="Pfam" id="PF20803"/>
    </source>
</evidence>
<dbReference type="InterPro" id="IPR036390">
    <property type="entry name" value="WH_DNA-bd_sf"/>
</dbReference>
<sequence>MLSLEKQLLFLVSSAGGIDVKRLVEIYEARGVDHQVVRNALLRMKKEGYLRSGERSKYQITQHGLDFITTINQKSLLLGKSWDGQWLTVMFEVPEAERKKRDALRGYLLQLGFGALYKSVYIAPWDYAEEVVRFAKHCEIEDRLTLLRGAFVSGQPQPLTVNRLWPTDELNEVYRAKMEWFRAAFATAIAPLLREPGDGLALFVRFLELGELLADLSLRDPMLPEELLDDNWLGRTCFQDMQQGLRQLADAIPAQSPYRKFVHRFVQD</sequence>
<dbReference type="InterPro" id="IPR048846">
    <property type="entry name" value="PaaX-like_central"/>
</dbReference>
<dbReference type="EMBL" id="VNHS01000006">
    <property type="protein sequence ID" value="TYP74105.1"/>
    <property type="molecule type" value="Genomic_DNA"/>
</dbReference>
<evidence type="ECO:0000259" key="1">
    <source>
        <dbReference type="Pfam" id="PF07848"/>
    </source>
</evidence>
<reference evidence="4 5" key="1">
    <citation type="submission" date="2019-07" db="EMBL/GenBank/DDBJ databases">
        <title>Genomic Encyclopedia of Type Strains, Phase III (KMG-III): the genomes of soil and plant-associated and newly described type strains.</title>
        <authorList>
            <person name="Whitman W."/>
        </authorList>
    </citation>
    <scope>NUCLEOTIDE SEQUENCE [LARGE SCALE GENOMIC DNA]</scope>
    <source>
        <strain evidence="4 5">BL24</strain>
    </source>
</reference>
<proteinExistence type="predicted"/>
<feature type="domain" description="Transcriptional repressor PaaX-like N-terminal" evidence="1">
    <location>
        <begin position="12"/>
        <end position="63"/>
    </location>
</feature>
<dbReference type="RefSeq" id="WP_148930506.1">
    <property type="nucleotide sequence ID" value="NZ_VNHS01000006.1"/>
</dbReference>
<dbReference type="Gene3D" id="3.30.70.2650">
    <property type="match status" value="1"/>
</dbReference>
<evidence type="ECO:0000313" key="5">
    <source>
        <dbReference type="Proteomes" id="UP000323257"/>
    </source>
</evidence>
<dbReference type="Gene3D" id="1.20.58.1460">
    <property type="match status" value="1"/>
</dbReference>
<dbReference type="InterPro" id="IPR036388">
    <property type="entry name" value="WH-like_DNA-bd_sf"/>
</dbReference>
<evidence type="ECO:0000313" key="4">
    <source>
        <dbReference type="EMBL" id="TYP74105.1"/>
    </source>
</evidence>
<dbReference type="Gene3D" id="1.10.10.10">
    <property type="entry name" value="Winged helix-like DNA-binding domain superfamily/Winged helix DNA-binding domain"/>
    <property type="match status" value="1"/>
</dbReference>
<dbReference type="PIRSF" id="PIRSF020623">
    <property type="entry name" value="PaaX"/>
    <property type="match status" value="1"/>
</dbReference>
<name>A0A5S5C3U9_9BACL</name>
<evidence type="ECO:0000259" key="2">
    <source>
        <dbReference type="Pfam" id="PF08223"/>
    </source>
</evidence>